<dbReference type="InParanoid" id="A0A6J2XEL7"/>
<gene>
    <name evidence="4" type="primary">LOC115877201</name>
</gene>
<feature type="compositionally biased region" description="Basic and acidic residues" evidence="1">
    <location>
        <begin position="8"/>
        <end position="20"/>
    </location>
</feature>
<sequence>MNDTDDTQSERSVEKLQRKEKRGIRNDENYKGVLSRKLEFRGELTIFKIFMDQRRYFTECFTATMSKRRFYELLQALRFDNDDRKDCLKTYNLAPIIFLFDDFVGRCTANYQVMEYVTIDEMLDAFRGRCMFRQYISNKPAKYGIKIYAMVDARTFYTSNLEIYAGKQADGPFNVIIKQRLLSSD</sequence>
<dbReference type="PANTHER" id="PTHR46599:SF6">
    <property type="entry name" value="DUAL SPECIFICITY PHOSPHATASE 26"/>
    <property type="match status" value="1"/>
</dbReference>
<evidence type="ECO:0000259" key="2">
    <source>
        <dbReference type="Pfam" id="PF13843"/>
    </source>
</evidence>
<dbReference type="OrthoDB" id="10057959at2759"/>
<dbReference type="Pfam" id="PF13843">
    <property type="entry name" value="DDE_Tnp_1_7"/>
    <property type="match status" value="1"/>
</dbReference>
<dbReference type="InterPro" id="IPR029526">
    <property type="entry name" value="PGBD"/>
</dbReference>
<keyword evidence="3" id="KW-1185">Reference proteome</keyword>
<accession>A0A6J2XEL7</accession>
<dbReference type="RefSeq" id="XP_030749219.1">
    <property type="nucleotide sequence ID" value="XM_030893359.1"/>
</dbReference>
<dbReference type="KEGG" id="soy:115877201"/>
<evidence type="ECO:0000256" key="1">
    <source>
        <dbReference type="SAM" id="MobiDB-lite"/>
    </source>
</evidence>
<evidence type="ECO:0000313" key="3">
    <source>
        <dbReference type="Proteomes" id="UP000504635"/>
    </source>
</evidence>
<dbReference type="PANTHER" id="PTHR46599">
    <property type="entry name" value="PIGGYBAC TRANSPOSABLE ELEMENT-DERIVED PROTEIN 4"/>
    <property type="match status" value="1"/>
</dbReference>
<evidence type="ECO:0000313" key="4">
    <source>
        <dbReference type="RefSeq" id="XP_030749219.1"/>
    </source>
</evidence>
<proteinExistence type="predicted"/>
<dbReference type="Proteomes" id="UP000504635">
    <property type="component" value="Unplaced"/>
</dbReference>
<feature type="domain" description="PiggyBac transposable element-derived protein" evidence="2">
    <location>
        <begin position="53"/>
        <end position="171"/>
    </location>
</feature>
<reference evidence="4" key="1">
    <citation type="submission" date="2025-08" db="UniProtKB">
        <authorList>
            <consortium name="RefSeq"/>
        </authorList>
    </citation>
    <scope>IDENTIFICATION</scope>
    <source>
        <tissue evidence="4">Gonads</tissue>
    </source>
</reference>
<organism evidence="3 4">
    <name type="scientific">Sitophilus oryzae</name>
    <name type="common">Rice weevil</name>
    <name type="synonym">Curculio oryzae</name>
    <dbReference type="NCBI Taxonomy" id="7048"/>
    <lineage>
        <taxon>Eukaryota</taxon>
        <taxon>Metazoa</taxon>
        <taxon>Ecdysozoa</taxon>
        <taxon>Arthropoda</taxon>
        <taxon>Hexapoda</taxon>
        <taxon>Insecta</taxon>
        <taxon>Pterygota</taxon>
        <taxon>Neoptera</taxon>
        <taxon>Endopterygota</taxon>
        <taxon>Coleoptera</taxon>
        <taxon>Polyphaga</taxon>
        <taxon>Cucujiformia</taxon>
        <taxon>Curculionidae</taxon>
        <taxon>Dryophthorinae</taxon>
        <taxon>Sitophilus</taxon>
    </lineage>
</organism>
<name>A0A6J2XEL7_SITOR</name>
<dbReference type="GeneID" id="115877201"/>
<feature type="region of interest" description="Disordered" evidence="1">
    <location>
        <begin position="1"/>
        <end position="20"/>
    </location>
</feature>
<dbReference type="AlphaFoldDB" id="A0A6J2XEL7"/>
<protein>
    <submittedName>
        <fullName evidence="4">Uncharacterized protein LOC115877201</fullName>
    </submittedName>
</protein>